<dbReference type="EMBL" id="PKMF04000113">
    <property type="protein sequence ID" value="KAK7849447.1"/>
    <property type="molecule type" value="Genomic_DNA"/>
</dbReference>
<evidence type="ECO:0000256" key="1">
    <source>
        <dbReference type="ARBA" id="ARBA00010838"/>
    </source>
</evidence>
<dbReference type="GO" id="GO:0008422">
    <property type="term" value="F:beta-glucosidase activity"/>
    <property type="evidence" value="ECO:0007669"/>
    <property type="project" value="TreeGrafter"/>
</dbReference>
<keyword evidence="4" id="KW-1185">Reference proteome</keyword>
<dbReference type="PANTHER" id="PTHR10353:SF154">
    <property type="entry name" value="BETA-GLUCOSIDASE 9-RELATED"/>
    <property type="match status" value="1"/>
</dbReference>
<dbReference type="AlphaFoldDB" id="A0AAW0LEW9"/>
<dbReference type="GO" id="GO:0005975">
    <property type="term" value="P:carbohydrate metabolic process"/>
    <property type="evidence" value="ECO:0007669"/>
    <property type="project" value="InterPro"/>
</dbReference>
<accession>A0AAW0LEW9</accession>
<comment type="caution">
    <text evidence="3">The sequence shown here is derived from an EMBL/GenBank/DDBJ whole genome shotgun (WGS) entry which is preliminary data.</text>
</comment>
<dbReference type="SUPFAM" id="SSF51445">
    <property type="entry name" value="(Trans)glycosidases"/>
    <property type="match status" value="1"/>
</dbReference>
<protein>
    <submittedName>
        <fullName evidence="3">Furostanol glycoside 26-o-beta-glucosidase</fullName>
    </submittedName>
</protein>
<evidence type="ECO:0000256" key="2">
    <source>
        <dbReference type="RuleBase" id="RU003690"/>
    </source>
</evidence>
<dbReference type="Proteomes" id="UP000237347">
    <property type="component" value="Unassembled WGS sequence"/>
</dbReference>
<dbReference type="Pfam" id="PF00232">
    <property type="entry name" value="Glyco_hydro_1"/>
    <property type="match status" value="2"/>
</dbReference>
<proteinExistence type="inferred from homology"/>
<evidence type="ECO:0000313" key="3">
    <source>
        <dbReference type="EMBL" id="KAK7849447.1"/>
    </source>
</evidence>
<evidence type="ECO:0000313" key="4">
    <source>
        <dbReference type="Proteomes" id="UP000237347"/>
    </source>
</evidence>
<dbReference type="InterPro" id="IPR001360">
    <property type="entry name" value="Glyco_hydro_1"/>
</dbReference>
<gene>
    <name evidence="3" type="primary">F26G_3</name>
    <name evidence="3" type="ORF">CFP56_002876</name>
</gene>
<dbReference type="Gene3D" id="3.20.20.80">
    <property type="entry name" value="Glycosidases"/>
    <property type="match status" value="2"/>
</dbReference>
<dbReference type="InterPro" id="IPR017853">
    <property type="entry name" value="GH"/>
</dbReference>
<dbReference type="PRINTS" id="PR00131">
    <property type="entry name" value="GLHYDRLASE1"/>
</dbReference>
<name>A0AAW0LEW9_QUESU</name>
<dbReference type="PANTHER" id="PTHR10353">
    <property type="entry name" value="GLYCOSYL HYDROLASE"/>
    <property type="match status" value="1"/>
</dbReference>
<sequence>MAFNLALPMRPSMAGLGSLKKSETTIFGASRRVPSLRNENKSLRLTIRCWKGSVPPLQLLLNYQHRPNRGCIAAANKITRQTSLLSSSLVAPFCFSEGKGDEGGRGPATWDSYIQDDDGITDVAVDSYNRYKDDVQALVDMGADTYRFSISWSRILPDGTVDGGINQEGINFYNNLINELIKNGITPFVTLFHFDLPQTLADKYNGFWSSQISIQAGQIGISIQAEWFLPASDTIQDQDAARRALDFFTPGSTEIYVYPKGLTDVLVYMSNTYNNPKFFVTENGYPEKRDDTIAIDTALQDDARIQHILGHLYAISNAMKQGADVNGYFMWALMDCMEMGSGYTVRYGLAYTDYLNNLDRILKKSAKWLKLFLAS</sequence>
<reference evidence="3 4" key="1">
    <citation type="journal article" date="2018" name="Sci. Data">
        <title>The draft genome sequence of cork oak.</title>
        <authorList>
            <person name="Ramos A.M."/>
            <person name="Usie A."/>
            <person name="Barbosa P."/>
            <person name="Barros P.M."/>
            <person name="Capote T."/>
            <person name="Chaves I."/>
            <person name="Simoes F."/>
            <person name="Abreu I."/>
            <person name="Carrasquinho I."/>
            <person name="Faro C."/>
            <person name="Guimaraes J.B."/>
            <person name="Mendonca D."/>
            <person name="Nobrega F."/>
            <person name="Rodrigues L."/>
            <person name="Saibo N.J.M."/>
            <person name="Varela M.C."/>
            <person name="Egas C."/>
            <person name="Matos J."/>
            <person name="Miguel C.M."/>
            <person name="Oliveira M.M."/>
            <person name="Ricardo C.P."/>
            <person name="Goncalves S."/>
        </authorList>
    </citation>
    <scope>NUCLEOTIDE SEQUENCE [LARGE SCALE GENOMIC DNA]</scope>
    <source>
        <strain evidence="4">cv. HL8</strain>
    </source>
</reference>
<comment type="similarity">
    <text evidence="1 2">Belongs to the glycosyl hydrolase 1 family.</text>
</comment>
<organism evidence="3 4">
    <name type="scientific">Quercus suber</name>
    <name type="common">Cork oak</name>
    <dbReference type="NCBI Taxonomy" id="58331"/>
    <lineage>
        <taxon>Eukaryota</taxon>
        <taxon>Viridiplantae</taxon>
        <taxon>Streptophyta</taxon>
        <taxon>Embryophyta</taxon>
        <taxon>Tracheophyta</taxon>
        <taxon>Spermatophyta</taxon>
        <taxon>Magnoliopsida</taxon>
        <taxon>eudicotyledons</taxon>
        <taxon>Gunneridae</taxon>
        <taxon>Pentapetalae</taxon>
        <taxon>rosids</taxon>
        <taxon>fabids</taxon>
        <taxon>Fagales</taxon>
        <taxon>Fagaceae</taxon>
        <taxon>Quercus</taxon>
    </lineage>
</organism>